<dbReference type="Proteomes" id="UP000799767">
    <property type="component" value="Unassembled WGS sequence"/>
</dbReference>
<protein>
    <submittedName>
        <fullName evidence="2">Uncharacterized protein</fullName>
    </submittedName>
</protein>
<dbReference type="GeneID" id="54470525"/>
<accession>A0A6A6PTY3</accession>
<evidence type="ECO:0000256" key="1">
    <source>
        <dbReference type="SAM" id="MobiDB-lite"/>
    </source>
</evidence>
<keyword evidence="3" id="KW-1185">Reference proteome</keyword>
<organism evidence="2 3">
    <name type="scientific">Neohortaea acidophila</name>
    <dbReference type="NCBI Taxonomy" id="245834"/>
    <lineage>
        <taxon>Eukaryota</taxon>
        <taxon>Fungi</taxon>
        <taxon>Dikarya</taxon>
        <taxon>Ascomycota</taxon>
        <taxon>Pezizomycotina</taxon>
        <taxon>Dothideomycetes</taxon>
        <taxon>Dothideomycetidae</taxon>
        <taxon>Mycosphaerellales</taxon>
        <taxon>Teratosphaeriaceae</taxon>
        <taxon>Neohortaea</taxon>
    </lineage>
</organism>
<sequence length="341" mass="37302">MRPAPYQPTYTSILPPADIPTAFCDLDLVVLRANRPFKQIMSNGAEVTGLHLSQLAIALDAQRFTALQTALTAEKDTREPSYLPPIVGPGQDHLHGVSELDVDRLTHGFEDRTYTWARNDGRPMLESFPARVRLGKALSYFVVVTLPSFRPYLPMSGGNGMAPQNAGYAVAPPPPHQHQSIMSIHSPSPYNAHYPPAPQHHHQPSMRYGTTYPPSHYSPSTHHMPSSGAAPRLPPPATDQQQAQYAAAPHYHLDKPPYYPHGRPSPTSSADLAASPVGLGVQLPPIGKRLHSPPHMHLGPFSRSVQPAYQASSPPEDADEAERFGVKRRRVGMGIDEVLQP</sequence>
<dbReference type="AlphaFoldDB" id="A0A6A6PTY3"/>
<gene>
    <name evidence="2" type="ORF">BDY17DRAFT_142154</name>
</gene>
<evidence type="ECO:0000313" key="2">
    <source>
        <dbReference type="EMBL" id="KAF2483144.1"/>
    </source>
</evidence>
<feature type="compositionally biased region" description="Low complexity" evidence="1">
    <location>
        <begin position="238"/>
        <end position="249"/>
    </location>
</feature>
<dbReference type="OrthoDB" id="5575144at2759"/>
<feature type="region of interest" description="Disordered" evidence="1">
    <location>
        <begin position="166"/>
        <end position="273"/>
    </location>
</feature>
<feature type="region of interest" description="Disordered" evidence="1">
    <location>
        <begin position="305"/>
        <end position="327"/>
    </location>
</feature>
<feature type="compositionally biased region" description="Polar residues" evidence="1">
    <location>
        <begin position="177"/>
        <end position="188"/>
    </location>
</feature>
<evidence type="ECO:0000313" key="3">
    <source>
        <dbReference type="Proteomes" id="UP000799767"/>
    </source>
</evidence>
<dbReference type="EMBL" id="MU001635">
    <property type="protein sequence ID" value="KAF2483144.1"/>
    <property type="molecule type" value="Genomic_DNA"/>
</dbReference>
<reference evidence="2" key="1">
    <citation type="journal article" date="2020" name="Stud. Mycol.">
        <title>101 Dothideomycetes genomes: a test case for predicting lifestyles and emergence of pathogens.</title>
        <authorList>
            <person name="Haridas S."/>
            <person name="Albert R."/>
            <person name="Binder M."/>
            <person name="Bloem J."/>
            <person name="Labutti K."/>
            <person name="Salamov A."/>
            <person name="Andreopoulos B."/>
            <person name="Baker S."/>
            <person name="Barry K."/>
            <person name="Bills G."/>
            <person name="Bluhm B."/>
            <person name="Cannon C."/>
            <person name="Castanera R."/>
            <person name="Culley D."/>
            <person name="Daum C."/>
            <person name="Ezra D."/>
            <person name="Gonzalez J."/>
            <person name="Henrissat B."/>
            <person name="Kuo A."/>
            <person name="Liang C."/>
            <person name="Lipzen A."/>
            <person name="Lutzoni F."/>
            <person name="Magnuson J."/>
            <person name="Mondo S."/>
            <person name="Nolan M."/>
            <person name="Ohm R."/>
            <person name="Pangilinan J."/>
            <person name="Park H.-J."/>
            <person name="Ramirez L."/>
            <person name="Alfaro M."/>
            <person name="Sun H."/>
            <person name="Tritt A."/>
            <person name="Yoshinaga Y."/>
            <person name="Zwiers L.-H."/>
            <person name="Turgeon B."/>
            <person name="Goodwin S."/>
            <person name="Spatafora J."/>
            <person name="Crous P."/>
            <person name="Grigoriev I."/>
        </authorList>
    </citation>
    <scope>NUCLEOTIDE SEQUENCE</scope>
    <source>
        <strain evidence="2">CBS 113389</strain>
    </source>
</reference>
<proteinExistence type="predicted"/>
<dbReference type="RefSeq" id="XP_033589714.1">
    <property type="nucleotide sequence ID" value="XM_033729523.1"/>
</dbReference>
<name>A0A6A6PTY3_9PEZI</name>